<gene>
    <name evidence="2" type="ORF">E1218_24225</name>
</gene>
<reference evidence="2 3" key="1">
    <citation type="submission" date="2019-02" db="EMBL/GenBank/DDBJ databases">
        <title>Draft genome sequences of novel Actinobacteria.</title>
        <authorList>
            <person name="Sahin N."/>
            <person name="Ay H."/>
            <person name="Saygin H."/>
        </authorList>
    </citation>
    <scope>NUCLEOTIDE SEQUENCE [LARGE SCALE GENOMIC DNA]</scope>
    <source>
        <strain evidence="2 3">16K104</strain>
    </source>
</reference>
<evidence type="ECO:0000256" key="1">
    <source>
        <dbReference type="SAM" id="MobiDB-lite"/>
    </source>
</evidence>
<dbReference type="AlphaFoldDB" id="A0A4R4WNH1"/>
<proteinExistence type="predicted"/>
<protein>
    <submittedName>
        <fullName evidence="2">Uncharacterized protein</fullName>
    </submittedName>
</protein>
<name>A0A4R4WNH1_9ACTN</name>
<sequence>MEVLHRYGHETLLWDEVGTGITDSDADEVARLLLAAAAGDSAAEDHLERQFQTDPKLRPAPTVTQLSPYGDPSVTIHLTPRPRP</sequence>
<accession>A0A4R4WNH1</accession>
<feature type="region of interest" description="Disordered" evidence="1">
    <location>
        <begin position="58"/>
        <end position="84"/>
    </location>
</feature>
<evidence type="ECO:0000313" key="3">
    <source>
        <dbReference type="Proteomes" id="UP000295172"/>
    </source>
</evidence>
<dbReference type="EMBL" id="SMKR01000117">
    <property type="protein sequence ID" value="TDD19347.1"/>
    <property type="molecule type" value="Genomic_DNA"/>
</dbReference>
<keyword evidence="3" id="KW-1185">Reference proteome</keyword>
<comment type="caution">
    <text evidence="2">The sequence shown here is derived from an EMBL/GenBank/DDBJ whole genome shotgun (WGS) entry which is preliminary data.</text>
</comment>
<dbReference type="RefSeq" id="WP_132323936.1">
    <property type="nucleotide sequence ID" value="NZ_SMKR01000117.1"/>
</dbReference>
<dbReference type="Proteomes" id="UP000295172">
    <property type="component" value="Unassembled WGS sequence"/>
</dbReference>
<organism evidence="2 3">
    <name type="scientific">Kribbella turkmenica</name>
    <dbReference type="NCBI Taxonomy" id="2530375"/>
    <lineage>
        <taxon>Bacteria</taxon>
        <taxon>Bacillati</taxon>
        <taxon>Actinomycetota</taxon>
        <taxon>Actinomycetes</taxon>
        <taxon>Propionibacteriales</taxon>
        <taxon>Kribbellaceae</taxon>
        <taxon>Kribbella</taxon>
    </lineage>
</organism>
<evidence type="ECO:0000313" key="2">
    <source>
        <dbReference type="EMBL" id="TDD19347.1"/>
    </source>
</evidence>